<gene>
    <name evidence="3" type="ORF">SAMN02745168_0055</name>
</gene>
<dbReference type="Pfam" id="PF13649">
    <property type="entry name" value="Methyltransf_25"/>
    <property type="match status" value="1"/>
</dbReference>
<evidence type="ECO:0000313" key="3">
    <source>
        <dbReference type="EMBL" id="SMC85674.1"/>
    </source>
</evidence>
<dbReference type="PANTHER" id="PTHR43861">
    <property type="entry name" value="TRANS-ACONITATE 2-METHYLTRANSFERASE-RELATED"/>
    <property type="match status" value="1"/>
</dbReference>
<sequence length="253" mass="28193">MNTYRGLARHYDTLTADVDYPGWADFLEKLFKRSAIPVHTVLDLACGTGSLTAILAERGYETIGADASAEMLAQAAGKTLGITGIRPLFIRQGMTELDLYGTVDAVVCCLDSVNHLKGPGELSSMFSRVKLFLAPGGVFIFDVNSAEKLKGLDGELFLDEREDLFCAWRGEYSKSSRTCRLWYDIFERDGECWIRSDDTVEEYAFEVPEITGALAAAGFEDVRTYGDRKMRPPKPGEDRIFYCSKRGNNFNGR</sequence>
<dbReference type="OrthoDB" id="9811589at2"/>
<dbReference type="InterPro" id="IPR041698">
    <property type="entry name" value="Methyltransf_25"/>
</dbReference>
<keyword evidence="3" id="KW-0489">Methyltransferase</keyword>
<dbReference type="Gene3D" id="2.20.25.110">
    <property type="entry name" value="S-adenosyl-L-methionine-dependent methyltransferases"/>
    <property type="match status" value="1"/>
</dbReference>
<dbReference type="SUPFAM" id="SSF53335">
    <property type="entry name" value="S-adenosyl-L-methionine-dependent methyltransferases"/>
    <property type="match status" value="1"/>
</dbReference>
<accession>A0A1W2CL06</accession>
<keyword evidence="4" id="KW-1185">Reference proteome</keyword>
<dbReference type="EMBL" id="FWXW01000010">
    <property type="protein sequence ID" value="SMC85674.1"/>
    <property type="molecule type" value="Genomic_DNA"/>
</dbReference>
<dbReference type="STRING" id="1122930.SAMN02745168_0055"/>
<dbReference type="GO" id="GO:0008168">
    <property type="term" value="F:methyltransferase activity"/>
    <property type="evidence" value="ECO:0007669"/>
    <property type="project" value="UniProtKB-KW"/>
</dbReference>
<dbReference type="Gene3D" id="3.40.50.150">
    <property type="entry name" value="Vaccinia Virus protein VP39"/>
    <property type="match status" value="1"/>
</dbReference>
<dbReference type="InterPro" id="IPR029063">
    <property type="entry name" value="SAM-dependent_MTases_sf"/>
</dbReference>
<dbReference type="RefSeq" id="WP_084235477.1">
    <property type="nucleotide sequence ID" value="NZ_FWXW01000010.1"/>
</dbReference>
<proteinExistence type="predicted"/>
<organism evidence="3 4">
    <name type="scientific">Papillibacter cinnamivorans DSM 12816</name>
    <dbReference type="NCBI Taxonomy" id="1122930"/>
    <lineage>
        <taxon>Bacteria</taxon>
        <taxon>Bacillati</taxon>
        <taxon>Bacillota</taxon>
        <taxon>Clostridia</taxon>
        <taxon>Eubacteriales</taxon>
        <taxon>Oscillospiraceae</taxon>
        <taxon>Papillibacter</taxon>
    </lineage>
</organism>
<keyword evidence="1 3" id="KW-0808">Transferase</keyword>
<reference evidence="3 4" key="1">
    <citation type="submission" date="2017-04" db="EMBL/GenBank/DDBJ databases">
        <authorList>
            <person name="Afonso C.L."/>
            <person name="Miller P.J."/>
            <person name="Scott M.A."/>
            <person name="Spackman E."/>
            <person name="Goraichik I."/>
            <person name="Dimitrov K.M."/>
            <person name="Suarez D.L."/>
            <person name="Swayne D.E."/>
        </authorList>
    </citation>
    <scope>NUCLEOTIDE SEQUENCE [LARGE SCALE GENOMIC DNA]</scope>
    <source>
        <strain evidence="3 4">DSM 12816</strain>
    </source>
</reference>
<evidence type="ECO:0000256" key="1">
    <source>
        <dbReference type="ARBA" id="ARBA00022679"/>
    </source>
</evidence>
<dbReference type="Proteomes" id="UP000192790">
    <property type="component" value="Unassembled WGS sequence"/>
</dbReference>
<evidence type="ECO:0000259" key="2">
    <source>
        <dbReference type="Pfam" id="PF13649"/>
    </source>
</evidence>
<evidence type="ECO:0000313" key="4">
    <source>
        <dbReference type="Proteomes" id="UP000192790"/>
    </source>
</evidence>
<dbReference type="GO" id="GO:0032259">
    <property type="term" value="P:methylation"/>
    <property type="evidence" value="ECO:0007669"/>
    <property type="project" value="UniProtKB-KW"/>
</dbReference>
<feature type="domain" description="Methyltransferase" evidence="2">
    <location>
        <begin position="41"/>
        <end position="137"/>
    </location>
</feature>
<name>A0A1W2CL06_9FIRM</name>
<dbReference type="CDD" id="cd02440">
    <property type="entry name" value="AdoMet_MTases"/>
    <property type="match status" value="1"/>
</dbReference>
<protein>
    <submittedName>
        <fullName evidence="3">Methyltransferase domain-containing protein</fullName>
    </submittedName>
</protein>
<dbReference type="AlphaFoldDB" id="A0A1W2CL06"/>